<dbReference type="Gene3D" id="1.20.1560.10">
    <property type="entry name" value="ABC transporter type 1, transmembrane domain"/>
    <property type="match status" value="1"/>
</dbReference>
<keyword evidence="2" id="KW-0813">Transport</keyword>
<evidence type="ECO:0000256" key="1">
    <source>
        <dbReference type="ARBA" id="ARBA00004651"/>
    </source>
</evidence>
<dbReference type="InterPro" id="IPR011527">
    <property type="entry name" value="ABC1_TM_dom"/>
</dbReference>
<evidence type="ECO:0000259" key="11">
    <source>
        <dbReference type="PROSITE" id="PS50893"/>
    </source>
</evidence>
<dbReference type="GO" id="GO:0005524">
    <property type="term" value="F:ATP binding"/>
    <property type="evidence" value="ECO:0007669"/>
    <property type="project" value="UniProtKB-KW"/>
</dbReference>
<protein>
    <recommendedName>
        <fullName evidence="15">ABC transporter</fullName>
    </recommendedName>
</protein>
<accession>A0A1L8RJ45</accession>
<dbReference type="Proteomes" id="UP000181884">
    <property type="component" value="Unassembled WGS sequence"/>
</dbReference>
<evidence type="ECO:0000256" key="7">
    <source>
        <dbReference type="ARBA" id="ARBA00022989"/>
    </source>
</evidence>
<comment type="subcellular location">
    <subcellularLocation>
        <location evidence="1">Cell membrane</location>
        <topology evidence="1">Multi-pass membrane protein</topology>
    </subcellularLocation>
</comment>
<dbReference type="FunFam" id="3.40.50.300:FF:000221">
    <property type="entry name" value="Multidrug ABC transporter ATP-binding protein"/>
    <property type="match status" value="1"/>
</dbReference>
<dbReference type="SUPFAM" id="SSF90123">
    <property type="entry name" value="ABC transporter transmembrane region"/>
    <property type="match status" value="1"/>
</dbReference>
<dbReference type="InterPro" id="IPR003593">
    <property type="entry name" value="AAA+_ATPase"/>
</dbReference>
<dbReference type="SUPFAM" id="SSF52540">
    <property type="entry name" value="P-loop containing nucleoside triphosphate hydrolases"/>
    <property type="match status" value="1"/>
</dbReference>
<keyword evidence="7 10" id="KW-1133">Transmembrane helix</keyword>
<dbReference type="EMBL" id="JXKH01000001">
    <property type="protein sequence ID" value="OJG19777.1"/>
    <property type="molecule type" value="Genomic_DNA"/>
</dbReference>
<feature type="region of interest" description="Disordered" evidence="9">
    <location>
        <begin position="159"/>
        <end position="217"/>
    </location>
</feature>
<evidence type="ECO:0000256" key="5">
    <source>
        <dbReference type="ARBA" id="ARBA00022741"/>
    </source>
</evidence>
<evidence type="ECO:0000256" key="2">
    <source>
        <dbReference type="ARBA" id="ARBA00022448"/>
    </source>
</evidence>
<evidence type="ECO:0000256" key="6">
    <source>
        <dbReference type="ARBA" id="ARBA00022840"/>
    </source>
</evidence>
<feature type="transmembrane region" description="Helical" evidence="10">
    <location>
        <begin position="371"/>
        <end position="392"/>
    </location>
</feature>
<dbReference type="STRING" id="214095.RU97_GL000010"/>
<feature type="transmembrane region" description="Helical" evidence="10">
    <location>
        <begin position="494"/>
        <end position="512"/>
    </location>
</feature>
<sequence>MKLFKYLGKYWYAILAALVLLVVQAHSDLTLPSITSDIVDVGIQQGGLETATPDTIRKSTLSAIELFMTDEEKDTIKENYKEATQTVDGKKVDVYELHLKNGMTKEKLGNIFSLPMMMLASSQAKDSKDASAAKEILDTYQKMGTDGDKAKKLGEEAQQLGEQAKEAGAEAQAAAATGDMATAQSKGAEATQLGEEAQAKGAEAQQIGDDIKKTNDEMPAKLEEARKETKAELGDMGEDSMKTVGIQLTLGEYKALKKDTKKIQTDYMFKKGSEMLTLTLISAVAAILVGLIASLVSSSVGKNLRVGQFDQILKFSNTEMEKFSPASLITRSTNDIQQIQMGLVMTIRMVLYAPILGIGGVYEVYKTGTGMGWIIGVAVGLVLILVLTLLGFTMPKFKSLQKLVDRVNLVSREIITGLPVIRAFSREKYEEKRFDVANTDLMKTQMFVNRAMSIMMPVMMLLMNGISVLIVWVGGHNMDAGQLQVGDMMAFITYTMQIVMAFMMLSMVSIILPRANVSAGRVDEVLETTPTIIDPEKPEDDHDFKGEVKFEGVTFHYPDAGEDVLHHINFTAKPGQTTALIGSTGSGKSTVVNLIPRLFDVSTGRITIDGVDIRQMSLHKLHDLIGFVPQKGVLFSGDIESNIKFGNVDGISDEQMKKAAMIAQAEEFIDSNEQGYERAISQGGTNVSGGQKQRLSIARALAKDPKILIFDDSLSALDNKTDVALRRALAENVKGITQIIVAQKISTILHADNIIVLNEGRIVAQGTHEELMATSAVYQEIASSQLSNAELGIEED</sequence>
<gene>
    <name evidence="13" type="ORF">RU97_GL000010</name>
</gene>
<evidence type="ECO:0008006" key="15">
    <source>
        <dbReference type="Google" id="ProtNLM"/>
    </source>
</evidence>
<feature type="transmembrane region" description="Helical" evidence="10">
    <location>
        <begin position="275"/>
        <end position="296"/>
    </location>
</feature>
<comment type="caution">
    <text evidence="13">The sequence shown here is derived from an EMBL/GenBank/DDBJ whole genome shotgun (WGS) entry which is preliminary data.</text>
</comment>
<dbReference type="InterPro" id="IPR027417">
    <property type="entry name" value="P-loop_NTPase"/>
</dbReference>
<name>A0A1L8RJ45_9ENTE</name>
<dbReference type="GO" id="GO:0005886">
    <property type="term" value="C:plasma membrane"/>
    <property type="evidence" value="ECO:0007669"/>
    <property type="project" value="UniProtKB-SubCell"/>
</dbReference>
<dbReference type="Pfam" id="PF00005">
    <property type="entry name" value="ABC_tran"/>
    <property type="match status" value="1"/>
</dbReference>
<evidence type="ECO:0000313" key="13">
    <source>
        <dbReference type="EMBL" id="OJG19777.1"/>
    </source>
</evidence>
<dbReference type="PANTHER" id="PTHR43394">
    <property type="entry name" value="ATP-DEPENDENT PERMEASE MDL1, MITOCHONDRIAL"/>
    <property type="match status" value="1"/>
</dbReference>
<dbReference type="SMART" id="SM00382">
    <property type="entry name" value="AAA"/>
    <property type="match status" value="1"/>
</dbReference>
<organism evidence="13 14">
    <name type="scientific">Enterococcus canis</name>
    <dbReference type="NCBI Taxonomy" id="214095"/>
    <lineage>
        <taxon>Bacteria</taxon>
        <taxon>Bacillati</taxon>
        <taxon>Bacillota</taxon>
        <taxon>Bacilli</taxon>
        <taxon>Lactobacillales</taxon>
        <taxon>Enterococcaceae</taxon>
        <taxon>Enterococcus</taxon>
    </lineage>
</organism>
<evidence type="ECO:0000256" key="4">
    <source>
        <dbReference type="ARBA" id="ARBA00022692"/>
    </source>
</evidence>
<evidence type="ECO:0000313" key="14">
    <source>
        <dbReference type="Proteomes" id="UP000181884"/>
    </source>
</evidence>
<feature type="domain" description="ABC transporter" evidence="11">
    <location>
        <begin position="548"/>
        <end position="784"/>
    </location>
</feature>
<dbReference type="AlphaFoldDB" id="A0A1L8RJ45"/>
<feature type="compositionally biased region" description="Low complexity" evidence="9">
    <location>
        <begin position="169"/>
        <end position="184"/>
    </location>
</feature>
<keyword evidence="3" id="KW-1003">Cell membrane</keyword>
<feature type="compositionally biased region" description="Low complexity" evidence="9">
    <location>
        <begin position="194"/>
        <end position="208"/>
    </location>
</feature>
<dbReference type="GO" id="GO:0015421">
    <property type="term" value="F:ABC-type oligopeptide transporter activity"/>
    <property type="evidence" value="ECO:0007669"/>
    <property type="project" value="TreeGrafter"/>
</dbReference>
<dbReference type="PANTHER" id="PTHR43394:SF1">
    <property type="entry name" value="ATP-BINDING CASSETTE SUB-FAMILY B MEMBER 10, MITOCHONDRIAL"/>
    <property type="match status" value="1"/>
</dbReference>
<keyword evidence="5" id="KW-0547">Nucleotide-binding</keyword>
<dbReference type="PROSITE" id="PS00211">
    <property type="entry name" value="ABC_TRANSPORTER_1"/>
    <property type="match status" value="1"/>
</dbReference>
<keyword evidence="14" id="KW-1185">Reference proteome</keyword>
<evidence type="ECO:0000256" key="8">
    <source>
        <dbReference type="ARBA" id="ARBA00023136"/>
    </source>
</evidence>
<proteinExistence type="predicted"/>
<feature type="transmembrane region" description="Helical" evidence="10">
    <location>
        <begin position="341"/>
        <end position="365"/>
    </location>
</feature>
<evidence type="ECO:0000256" key="9">
    <source>
        <dbReference type="SAM" id="MobiDB-lite"/>
    </source>
</evidence>
<reference evidence="13 14" key="1">
    <citation type="submission" date="2014-12" db="EMBL/GenBank/DDBJ databases">
        <title>Draft genome sequences of 29 type strains of Enterococci.</title>
        <authorList>
            <person name="Zhong Z."/>
            <person name="Sun Z."/>
            <person name="Liu W."/>
            <person name="Zhang W."/>
            <person name="Zhang H."/>
        </authorList>
    </citation>
    <scope>NUCLEOTIDE SEQUENCE [LARGE SCALE GENOMIC DNA]</scope>
    <source>
        <strain evidence="13 14">DSM 17029</strain>
    </source>
</reference>
<evidence type="ECO:0000259" key="12">
    <source>
        <dbReference type="PROSITE" id="PS50929"/>
    </source>
</evidence>
<evidence type="ECO:0000256" key="3">
    <source>
        <dbReference type="ARBA" id="ARBA00022475"/>
    </source>
</evidence>
<dbReference type="Gene3D" id="3.40.50.300">
    <property type="entry name" value="P-loop containing nucleotide triphosphate hydrolases"/>
    <property type="match status" value="1"/>
</dbReference>
<dbReference type="PROSITE" id="PS50929">
    <property type="entry name" value="ABC_TM1F"/>
    <property type="match status" value="1"/>
</dbReference>
<dbReference type="RefSeq" id="WP_067391163.1">
    <property type="nucleotide sequence ID" value="NZ_JXKH01000001.1"/>
</dbReference>
<keyword evidence="6" id="KW-0067">ATP-binding</keyword>
<dbReference type="GO" id="GO:0016887">
    <property type="term" value="F:ATP hydrolysis activity"/>
    <property type="evidence" value="ECO:0007669"/>
    <property type="project" value="InterPro"/>
</dbReference>
<dbReference type="CDD" id="cd18548">
    <property type="entry name" value="ABC_6TM_Tm287_like"/>
    <property type="match status" value="1"/>
</dbReference>
<dbReference type="InterPro" id="IPR017871">
    <property type="entry name" value="ABC_transporter-like_CS"/>
</dbReference>
<keyword evidence="4 10" id="KW-0812">Transmembrane</keyword>
<evidence type="ECO:0000256" key="10">
    <source>
        <dbReference type="SAM" id="Phobius"/>
    </source>
</evidence>
<dbReference type="Pfam" id="PF00664">
    <property type="entry name" value="ABC_membrane"/>
    <property type="match status" value="1"/>
</dbReference>
<keyword evidence="8 10" id="KW-0472">Membrane</keyword>
<dbReference type="PROSITE" id="PS50893">
    <property type="entry name" value="ABC_TRANSPORTER_2"/>
    <property type="match status" value="1"/>
</dbReference>
<dbReference type="InterPro" id="IPR036640">
    <property type="entry name" value="ABC1_TM_sf"/>
</dbReference>
<dbReference type="InterPro" id="IPR003439">
    <property type="entry name" value="ABC_transporter-like_ATP-bd"/>
</dbReference>
<dbReference type="InterPro" id="IPR039421">
    <property type="entry name" value="Type_1_exporter"/>
</dbReference>
<feature type="transmembrane region" description="Helical" evidence="10">
    <location>
        <begin position="451"/>
        <end position="474"/>
    </location>
</feature>
<feature type="domain" description="ABC transmembrane type-1" evidence="12">
    <location>
        <begin position="275"/>
        <end position="514"/>
    </location>
</feature>